<keyword evidence="4" id="KW-1185">Reference proteome</keyword>
<dbReference type="PROSITE" id="PS51201">
    <property type="entry name" value="RCK_N"/>
    <property type="match status" value="1"/>
</dbReference>
<dbReference type="InterPro" id="IPR036721">
    <property type="entry name" value="RCK_C_sf"/>
</dbReference>
<dbReference type="Pfam" id="PF02080">
    <property type="entry name" value="TrkA_C"/>
    <property type="match status" value="1"/>
</dbReference>
<dbReference type="GO" id="GO:0006813">
    <property type="term" value="P:potassium ion transport"/>
    <property type="evidence" value="ECO:0007669"/>
    <property type="project" value="InterPro"/>
</dbReference>
<feature type="domain" description="RCK C-terminal" evidence="2">
    <location>
        <begin position="137"/>
        <end position="216"/>
    </location>
</feature>
<dbReference type="InterPro" id="IPR036291">
    <property type="entry name" value="NAD(P)-bd_dom_sf"/>
</dbReference>
<evidence type="ECO:0000259" key="2">
    <source>
        <dbReference type="PROSITE" id="PS51202"/>
    </source>
</evidence>
<dbReference type="InterPro" id="IPR003148">
    <property type="entry name" value="RCK_N"/>
</dbReference>
<dbReference type="Gene3D" id="3.30.70.1450">
    <property type="entry name" value="Regulator of K+ conductance, C-terminal domain"/>
    <property type="match status" value="1"/>
</dbReference>
<feature type="domain" description="RCK N-terminal" evidence="1">
    <location>
        <begin position="3"/>
        <end position="119"/>
    </location>
</feature>
<dbReference type="Gene3D" id="3.40.50.720">
    <property type="entry name" value="NAD(P)-binding Rossmann-like Domain"/>
    <property type="match status" value="1"/>
</dbReference>
<dbReference type="AlphaFoldDB" id="A0A1M5BEC7"/>
<dbReference type="Pfam" id="PF02254">
    <property type="entry name" value="TrkA_N"/>
    <property type="match status" value="1"/>
</dbReference>
<accession>A0A1M5BEC7</accession>
<dbReference type="RefSeq" id="WP_072854181.1">
    <property type="nucleotide sequence ID" value="NZ_FQVI01000026.1"/>
</dbReference>
<dbReference type="SUPFAM" id="SSF51735">
    <property type="entry name" value="NAD(P)-binding Rossmann-fold domains"/>
    <property type="match status" value="1"/>
</dbReference>
<dbReference type="GO" id="GO:0008324">
    <property type="term" value="F:monoatomic cation transmembrane transporter activity"/>
    <property type="evidence" value="ECO:0007669"/>
    <property type="project" value="InterPro"/>
</dbReference>
<name>A0A1M5BEC7_9CLOT</name>
<dbReference type="InterPro" id="IPR050721">
    <property type="entry name" value="Trk_Ktr_HKT_K-transport"/>
</dbReference>
<dbReference type="PANTHER" id="PTHR43833">
    <property type="entry name" value="POTASSIUM CHANNEL PROTEIN 2-RELATED-RELATED"/>
    <property type="match status" value="1"/>
</dbReference>
<sequence>MGKKSYAVIGLGKFGYAVAETLAKAGFEVMAVDTDEEIVHSIAKEVSYAARADITETGVLESLGISNVDVVIVGVAENMEASIMATIFAKEAGVKYVMAKAVNKLHATILKKVGADEIIHPEWSMGTRVAKNLMSGGFVDFFELSSKFSLAELPVPEEWVGKTLIELNLRDKFGVNVVGVKVGDDVQVNVKPDEPFLEEQTLMIVGENESLARLQR</sequence>
<dbReference type="SUPFAM" id="SSF116726">
    <property type="entry name" value="TrkA C-terminal domain-like"/>
    <property type="match status" value="1"/>
</dbReference>
<dbReference type="OrthoDB" id="9776294at2"/>
<organism evidence="3 4">
    <name type="scientific">Lactonifactor longoviformis DSM 17459</name>
    <dbReference type="NCBI Taxonomy" id="1122155"/>
    <lineage>
        <taxon>Bacteria</taxon>
        <taxon>Bacillati</taxon>
        <taxon>Bacillota</taxon>
        <taxon>Clostridia</taxon>
        <taxon>Eubacteriales</taxon>
        <taxon>Clostridiaceae</taxon>
        <taxon>Lactonifactor</taxon>
    </lineage>
</organism>
<reference evidence="3 4" key="1">
    <citation type="submission" date="2016-11" db="EMBL/GenBank/DDBJ databases">
        <authorList>
            <person name="Jaros S."/>
            <person name="Januszkiewicz K."/>
            <person name="Wedrychowicz H."/>
        </authorList>
    </citation>
    <scope>NUCLEOTIDE SEQUENCE [LARGE SCALE GENOMIC DNA]</scope>
    <source>
        <strain evidence="3 4">DSM 17459</strain>
    </source>
</reference>
<dbReference type="PROSITE" id="PS51202">
    <property type="entry name" value="RCK_C"/>
    <property type="match status" value="1"/>
</dbReference>
<evidence type="ECO:0000313" key="3">
    <source>
        <dbReference type="EMBL" id="SHF40765.1"/>
    </source>
</evidence>
<dbReference type="Proteomes" id="UP000184245">
    <property type="component" value="Unassembled WGS sequence"/>
</dbReference>
<protein>
    <submittedName>
        <fullName evidence="3">Trk system potassium uptake protein TrkA</fullName>
    </submittedName>
</protein>
<evidence type="ECO:0000259" key="1">
    <source>
        <dbReference type="PROSITE" id="PS51201"/>
    </source>
</evidence>
<dbReference type="EMBL" id="FQVI01000026">
    <property type="protein sequence ID" value="SHF40765.1"/>
    <property type="molecule type" value="Genomic_DNA"/>
</dbReference>
<dbReference type="PANTHER" id="PTHR43833:SF7">
    <property type="entry name" value="KTR SYSTEM POTASSIUM UPTAKE PROTEIN C"/>
    <property type="match status" value="1"/>
</dbReference>
<evidence type="ECO:0000313" key="4">
    <source>
        <dbReference type="Proteomes" id="UP000184245"/>
    </source>
</evidence>
<dbReference type="STRING" id="1122155.SAMN02745158_03619"/>
<dbReference type="InterPro" id="IPR006037">
    <property type="entry name" value="RCK_C"/>
</dbReference>
<proteinExistence type="predicted"/>
<gene>
    <name evidence="3" type="ORF">SAMN02745158_03619</name>
</gene>